<evidence type="ECO:0000259" key="2">
    <source>
        <dbReference type="Pfam" id="PF18920"/>
    </source>
</evidence>
<feature type="domain" description="DUF5671" evidence="2">
    <location>
        <begin position="302"/>
        <end position="425"/>
    </location>
</feature>
<name>A0A4R5U0F3_9MICC</name>
<gene>
    <name evidence="3" type="ORF">E2F48_06060</name>
</gene>
<feature type="transmembrane region" description="Helical" evidence="1">
    <location>
        <begin position="418"/>
        <end position="435"/>
    </location>
</feature>
<dbReference type="AlphaFoldDB" id="A0A4R5U0F3"/>
<feature type="domain" description="DUF5671" evidence="2">
    <location>
        <begin position="3"/>
        <end position="114"/>
    </location>
</feature>
<dbReference type="Proteomes" id="UP000295411">
    <property type="component" value="Unassembled WGS sequence"/>
</dbReference>
<keyword evidence="1" id="KW-1133">Transmembrane helix</keyword>
<sequence length="527" mass="53796">MRRLIAFTLLFTLVLIAAGGLTGLLGRLLNSGDVLVADDVTGLARSLAFTLVGGPLAALLWWAVWRRVEGERPSTAWGLYVAGIYAVSLITAATALLGTAAALLGGDAERWSEGLARGLVWTGVLLWHHWMWRHRTRGPLALKDLPLVGGYIFGLVLAVGGAYSALAGLLDAAVEGSTSPGAIGVPWWRASLSALVWTAGGAGLWLAYWVRGGGRHLRTALSNVALVLFGVLGAGLLTLGGLGTVLFVLLRLAFDRTDPLPALLDPLAPALAAAAIGAPVWVYHLRAAATRAEGTRLAGRLVTSGVSLAAAAAGVGVIVNALLAALASPVVGADPRTLLLGGISSLAVGGPVWWSAWRPTAAPGGGERSRRRVYLVAVFGISALVALITLLVLGYLIFEFLLADVGGAALIERVRAPLGLLLTTGGTAAYHFSVWRQDRAAGATASADRGAIGSVVLVAGAGAEPLAELIGGITGAGVTFWRRADPAADAAVPSGEELARALDGVVGEKVLVIVGAGPGIEVIPLAG</sequence>
<feature type="transmembrane region" description="Helical" evidence="1">
    <location>
        <begin position="221"/>
        <end position="254"/>
    </location>
</feature>
<keyword evidence="1" id="KW-0812">Transmembrane</keyword>
<protein>
    <recommendedName>
        <fullName evidence="2">DUF5671 domain-containing protein</fullName>
    </recommendedName>
</protein>
<feature type="transmembrane region" description="Helical" evidence="1">
    <location>
        <begin position="115"/>
        <end position="132"/>
    </location>
</feature>
<feature type="transmembrane region" description="Helical" evidence="1">
    <location>
        <begin position="373"/>
        <end position="398"/>
    </location>
</feature>
<feature type="transmembrane region" description="Helical" evidence="1">
    <location>
        <begin position="338"/>
        <end position="357"/>
    </location>
</feature>
<keyword evidence="4" id="KW-1185">Reference proteome</keyword>
<feature type="transmembrane region" description="Helical" evidence="1">
    <location>
        <begin position="77"/>
        <end position="103"/>
    </location>
</feature>
<feature type="transmembrane region" description="Helical" evidence="1">
    <location>
        <begin position="43"/>
        <end position="65"/>
    </location>
</feature>
<dbReference type="InterPro" id="IPR043728">
    <property type="entry name" value="DUF5671"/>
</dbReference>
<dbReference type="EMBL" id="SMTK01000002">
    <property type="protein sequence ID" value="TDK27057.1"/>
    <property type="molecule type" value="Genomic_DNA"/>
</dbReference>
<evidence type="ECO:0000313" key="4">
    <source>
        <dbReference type="Proteomes" id="UP000295411"/>
    </source>
</evidence>
<dbReference type="OrthoDB" id="4954891at2"/>
<evidence type="ECO:0000313" key="3">
    <source>
        <dbReference type="EMBL" id="TDK27057.1"/>
    </source>
</evidence>
<comment type="caution">
    <text evidence="3">The sequence shown here is derived from an EMBL/GenBank/DDBJ whole genome shotgun (WGS) entry which is preliminary data.</text>
</comment>
<feature type="transmembrane region" description="Helical" evidence="1">
    <location>
        <begin position="266"/>
        <end position="285"/>
    </location>
</feature>
<feature type="transmembrane region" description="Helical" evidence="1">
    <location>
        <begin position="186"/>
        <end position="209"/>
    </location>
</feature>
<evidence type="ECO:0000256" key="1">
    <source>
        <dbReference type="SAM" id="Phobius"/>
    </source>
</evidence>
<accession>A0A4R5U0F3</accession>
<reference evidence="3 4" key="1">
    <citation type="submission" date="2019-03" db="EMBL/GenBank/DDBJ databases">
        <title>Arthrobacter sp. nov., an bacterium isolated from biocrust in Mu Us Desert.</title>
        <authorList>
            <person name="Lixiong L."/>
        </authorList>
    </citation>
    <scope>NUCLEOTIDE SEQUENCE [LARGE SCALE GENOMIC DNA]</scope>
    <source>
        <strain evidence="3 4">SLN-3</strain>
    </source>
</reference>
<organism evidence="3 4">
    <name type="scientific">Arthrobacter crusticola</name>
    <dbReference type="NCBI Taxonomy" id="2547960"/>
    <lineage>
        <taxon>Bacteria</taxon>
        <taxon>Bacillati</taxon>
        <taxon>Actinomycetota</taxon>
        <taxon>Actinomycetes</taxon>
        <taxon>Micrococcales</taxon>
        <taxon>Micrococcaceae</taxon>
        <taxon>Arthrobacter</taxon>
    </lineage>
</organism>
<feature type="transmembrane region" description="Helical" evidence="1">
    <location>
        <begin position="144"/>
        <end position="166"/>
    </location>
</feature>
<feature type="transmembrane region" description="Helical" evidence="1">
    <location>
        <begin position="306"/>
        <end position="326"/>
    </location>
</feature>
<keyword evidence="1" id="KW-0472">Membrane</keyword>
<proteinExistence type="predicted"/>
<dbReference type="Pfam" id="PF18920">
    <property type="entry name" value="DUF5671"/>
    <property type="match status" value="2"/>
</dbReference>